<protein>
    <submittedName>
        <fullName evidence="1">Uncharacterized protein</fullName>
    </submittedName>
</protein>
<evidence type="ECO:0000313" key="1">
    <source>
        <dbReference type="EMBL" id="KAK5972415.1"/>
    </source>
</evidence>
<gene>
    <name evidence="1" type="ORF">GCK32_011234</name>
</gene>
<reference evidence="1 2" key="1">
    <citation type="submission" date="2019-10" db="EMBL/GenBank/DDBJ databases">
        <title>Assembly and Annotation for the nematode Trichostrongylus colubriformis.</title>
        <authorList>
            <person name="Martin J."/>
        </authorList>
    </citation>
    <scope>NUCLEOTIDE SEQUENCE [LARGE SCALE GENOMIC DNA]</scope>
    <source>
        <strain evidence="1">G859</strain>
        <tissue evidence="1">Whole worm</tissue>
    </source>
</reference>
<sequence>YRALPPTRTSQAIPRQQLCITVNVTDDPQYTGGASVHPVFLGPPDKTLMFAHHHDDWSESVERQYYVQTYTVPPNSKRSLRWMNVVDSELKLWRKLIREQHPILQHFHDYLKSKTSVPVRAGGGEQIYQETRNTCKSYASNVERFMLAAMRSRRRFGETVSVDDAIFSREIVEEFFKRLVDKNVQLSVRWSFSKAILSFYKFLEMNMGSAAGPTRTIVIGQAKELAAHLVDRAKQEKKRQNTYTGTDGRMQAEMEHYCVVRTVVDSKKIHERIKSIMRNFEREGSVQRQDYNFVIR</sequence>
<comment type="caution">
    <text evidence="1">The sequence shown here is derived from an EMBL/GenBank/DDBJ whole genome shotgun (WGS) entry which is preliminary data.</text>
</comment>
<feature type="non-terminal residue" evidence="1">
    <location>
        <position position="1"/>
    </location>
</feature>
<accession>A0AAN8FM41</accession>
<organism evidence="1 2">
    <name type="scientific">Trichostrongylus colubriformis</name>
    <name type="common">Black scour worm</name>
    <dbReference type="NCBI Taxonomy" id="6319"/>
    <lineage>
        <taxon>Eukaryota</taxon>
        <taxon>Metazoa</taxon>
        <taxon>Ecdysozoa</taxon>
        <taxon>Nematoda</taxon>
        <taxon>Chromadorea</taxon>
        <taxon>Rhabditida</taxon>
        <taxon>Rhabditina</taxon>
        <taxon>Rhabditomorpha</taxon>
        <taxon>Strongyloidea</taxon>
        <taxon>Trichostrongylidae</taxon>
        <taxon>Trichostrongylus</taxon>
    </lineage>
</organism>
<keyword evidence="2" id="KW-1185">Reference proteome</keyword>
<dbReference type="AlphaFoldDB" id="A0AAN8FM41"/>
<evidence type="ECO:0000313" key="2">
    <source>
        <dbReference type="Proteomes" id="UP001331761"/>
    </source>
</evidence>
<proteinExistence type="predicted"/>
<name>A0AAN8FM41_TRICO</name>
<dbReference type="EMBL" id="WIXE01016699">
    <property type="protein sequence ID" value="KAK5972415.1"/>
    <property type="molecule type" value="Genomic_DNA"/>
</dbReference>
<dbReference type="Proteomes" id="UP001331761">
    <property type="component" value="Unassembled WGS sequence"/>
</dbReference>